<evidence type="ECO:0000313" key="3">
    <source>
        <dbReference type="Proteomes" id="UP000005439"/>
    </source>
</evidence>
<reference evidence="3" key="1">
    <citation type="submission" date="2011-12" db="EMBL/GenBank/DDBJ databases">
        <title>The complete genome of chromosome of Sulfobacillus acidophilus DSM 10332.</title>
        <authorList>
            <person name="Lucas S."/>
            <person name="Han J."/>
            <person name="Lapidus A."/>
            <person name="Bruce D."/>
            <person name="Goodwin L."/>
            <person name="Pitluck S."/>
            <person name="Peters L."/>
            <person name="Kyrpides N."/>
            <person name="Mavromatis K."/>
            <person name="Ivanova N."/>
            <person name="Mikhailova N."/>
            <person name="Chertkov O."/>
            <person name="Saunders E."/>
            <person name="Detter J.C."/>
            <person name="Tapia R."/>
            <person name="Han C."/>
            <person name="Land M."/>
            <person name="Hauser L."/>
            <person name="Markowitz V."/>
            <person name="Cheng J.-F."/>
            <person name="Hugenholtz P."/>
            <person name="Woyke T."/>
            <person name="Wu D."/>
            <person name="Pukall R."/>
            <person name="Gehrich-Schroeter G."/>
            <person name="Schneider S."/>
            <person name="Klenk H.-P."/>
            <person name="Eisen J.A."/>
        </authorList>
    </citation>
    <scope>NUCLEOTIDE SEQUENCE [LARGE SCALE GENOMIC DNA]</scope>
    <source>
        <strain evidence="3">ATCC 700253 / DSM 10332 / NAL</strain>
    </source>
</reference>
<dbReference type="STRING" id="679936.Sulac_0684"/>
<dbReference type="EMBL" id="CP003179">
    <property type="protein sequence ID" value="AEW04192.1"/>
    <property type="molecule type" value="Genomic_DNA"/>
</dbReference>
<feature type="region of interest" description="Disordered" evidence="1">
    <location>
        <begin position="132"/>
        <end position="152"/>
    </location>
</feature>
<dbReference type="SUPFAM" id="SSF56024">
    <property type="entry name" value="Phospholipase D/nuclease"/>
    <property type="match status" value="1"/>
</dbReference>
<name>G8U0H0_SULAD</name>
<dbReference type="AlphaFoldDB" id="G8U0H0"/>
<dbReference type="Proteomes" id="UP000005439">
    <property type="component" value="Chromosome"/>
</dbReference>
<proteinExistence type="predicted"/>
<keyword evidence="3" id="KW-1185">Reference proteome</keyword>
<reference evidence="2 3" key="2">
    <citation type="journal article" date="2012" name="Stand. Genomic Sci.">
        <title>Complete genome sequence of the moderately thermophilic mineral-sulfide-oxidizing firmicute Sulfobacillus acidophilus type strain (NAL(T)).</title>
        <authorList>
            <person name="Anderson I."/>
            <person name="Chertkov O."/>
            <person name="Chen A."/>
            <person name="Saunders E."/>
            <person name="Lapidus A."/>
            <person name="Nolan M."/>
            <person name="Lucas S."/>
            <person name="Hammon N."/>
            <person name="Deshpande S."/>
            <person name="Cheng J.F."/>
            <person name="Han C."/>
            <person name="Tapia R."/>
            <person name="Goodwin L.A."/>
            <person name="Pitluck S."/>
            <person name="Liolios K."/>
            <person name="Pagani I."/>
            <person name="Ivanova N."/>
            <person name="Mikhailova N."/>
            <person name="Pati A."/>
            <person name="Palaniappan K."/>
            <person name="Land M."/>
            <person name="Pan C."/>
            <person name="Rohde M."/>
            <person name="Pukall R."/>
            <person name="Goker M."/>
            <person name="Detter J.C."/>
            <person name="Woyke T."/>
            <person name="Bristow J."/>
            <person name="Eisen J.A."/>
            <person name="Markowitz V."/>
            <person name="Hugenholtz P."/>
            <person name="Kyrpides N.C."/>
            <person name="Klenk H.P."/>
            <person name="Mavromatis K."/>
        </authorList>
    </citation>
    <scope>NUCLEOTIDE SEQUENCE [LARGE SCALE GENOMIC DNA]</scope>
    <source>
        <strain evidence="3">ATCC 700253 / DSM 10332 / NAL</strain>
    </source>
</reference>
<organism evidence="2 3">
    <name type="scientific">Sulfobacillus acidophilus (strain ATCC 700253 / DSM 10332 / NAL)</name>
    <dbReference type="NCBI Taxonomy" id="679936"/>
    <lineage>
        <taxon>Bacteria</taxon>
        <taxon>Bacillati</taxon>
        <taxon>Bacillota</taxon>
        <taxon>Clostridia</taxon>
        <taxon>Eubacteriales</taxon>
        <taxon>Clostridiales Family XVII. Incertae Sedis</taxon>
        <taxon>Sulfobacillus</taxon>
    </lineage>
</organism>
<dbReference type="KEGG" id="sap:Sulac_0684"/>
<accession>G8U0H0</accession>
<protein>
    <submittedName>
        <fullName evidence="2">Phospholipase D/transphosphatidylase</fullName>
    </submittedName>
</protein>
<sequence>MSTGATQTLAALFLSSGPIKMITEEVGDDPALLALMAAAGARLRLLVPTPTSAATTARLAALAAAGVHIRTLASPYVHAKIIVTPTTAFLVSQNLSSVSLQDNETGLMVTGSARMQLATWFQQWWARATPWTSADTPSAEPSPPTASHRPWLPDGASMATVRQLWGPPARTYPTIYHGQSQIAWVYPTATVYFVGQRLVAVVDR</sequence>
<dbReference type="PATRIC" id="fig|679936.5.peg.737"/>
<dbReference type="Gene3D" id="3.30.870.10">
    <property type="entry name" value="Endonuclease Chain A"/>
    <property type="match status" value="1"/>
</dbReference>
<evidence type="ECO:0000256" key="1">
    <source>
        <dbReference type="SAM" id="MobiDB-lite"/>
    </source>
</evidence>
<dbReference type="HOGENOM" id="CLU_1467484_0_0_9"/>
<evidence type="ECO:0000313" key="2">
    <source>
        <dbReference type="EMBL" id="AEW04192.1"/>
    </source>
</evidence>
<gene>
    <name evidence="2" type="ordered locus">Sulac_0684</name>
</gene>